<feature type="domain" description="Heterokaryon incompatibility" evidence="1">
    <location>
        <begin position="72"/>
        <end position="223"/>
    </location>
</feature>
<reference evidence="2 3" key="1">
    <citation type="submission" date="2016-05" db="EMBL/GenBank/DDBJ databases">
        <title>Comparative analysis of secretome profiles of manganese(II)-oxidizing ascomycete fungi.</title>
        <authorList>
            <consortium name="DOE Joint Genome Institute"/>
            <person name="Zeiner C.A."/>
            <person name="Purvine S.O."/>
            <person name="Zink E.M."/>
            <person name="Wu S."/>
            <person name="Pasa-Tolic L."/>
            <person name="Chaput D.L."/>
            <person name="Haridas S."/>
            <person name="Grigoriev I.V."/>
            <person name="Santelli C.M."/>
            <person name="Hansel C.M."/>
        </authorList>
    </citation>
    <scope>NUCLEOTIDE SEQUENCE [LARGE SCALE GENOMIC DNA]</scope>
    <source>
        <strain evidence="2 3">SRC1lrK2f</strain>
    </source>
</reference>
<dbReference type="RefSeq" id="XP_018385168.1">
    <property type="nucleotide sequence ID" value="XM_018530219.1"/>
</dbReference>
<evidence type="ECO:0000259" key="1">
    <source>
        <dbReference type="Pfam" id="PF06985"/>
    </source>
</evidence>
<dbReference type="STRING" id="5599.A0A177DK58"/>
<dbReference type="EMBL" id="KV441480">
    <property type="protein sequence ID" value="OAG19747.1"/>
    <property type="molecule type" value="Genomic_DNA"/>
</dbReference>
<dbReference type="InterPro" id="IPR010730">
    <property type="entry name" value="HET"/>
</dbReference>
<dbReference type="GeneID" id="29115813"/>
<dbReference type="AlphaFoldDB" id="A0A177DK58"/>
<dbReference type="PANTHER" id="PTHR33112">
    <property type="entry name" value="DOMAIN PROTEIN, PUTATIVE-RELATED"/>
    <property type="match status" value="1"/>
</dbReference>
<dbReference type="PANTHER" id="PTHR33112:SF1">
    <property type="entry name" value="HETEROKARYON INCOMPATIBILITY DOMAIN-CONTAINING PROTEIN"/>
    <property type="match status" value="1"/>
</dbReference>
<evidence type="ECO:0000313" key="2">
    <source>
        <dbReference type="EMBL" id="OAG19747.1"/>
    </source>
</evidence>
<dbReference type="Proteomes" id="UP000077248">
    <property type="component" value="Unassembled WGS sequence"/>
</dbReference>
<sequence length="546" mass="62939">MMQRDTGLDFREIHESEDAFLAAVEEIERVALIERPFHIPIRLRFITPSPDSKTGHDYVITDASTHRTGSVYVAVSYTWLHEQSLDGQKIPNYRVKDLSKAGTVPRLPHCPPIVFHRAMQYARTRGYTNVWIDQECIHQDDPTDVERHLQVMHRIYSNSKVTIAVLATSSGRIDLPTIGHFKSLLESTSCEPTDQSVQHIAFRKWFCDVSDDRWFSRTWAFQEKLSAEHVELLLPITAQLSAESTVYEDLCIDIARMWTIAGWSSITCAVSVEKQMGMTNGMNNSRSRPAPRRLMLESIVDIYEQMEQCENAVLADRLAILANICDLAYRLASTKLDHPQYSYSTCLVVLIFANVWPDQEKRQMRYKELSSDFMDAPVGILLSYLARQISVDGADGKLCTERYAYECYIENYHEHRVDVDRARGSYKARSRTVSRRVSLESMDGRSHYDNHRPNFKRTPLDLITQDLITQHVTPLDSIFLRGTSSARISLDTDSETVSSWDSCIYPASYRRRTISDTTLSDTHLGFRRMKNFFIKHVRLIFRRKQA</sequence>
<proteinExistence type="predicted"/>
<dbReference type="KEGG" id="aalt:CC77DRAFT_137457"/>
<accession>A0A177DK58</accession>
<dbReference type="Pfam" id="PF06985">
    <property type="entry name" value="HET"/>
    <property type="match status" value="1"/>
</dbReference>
<dbReference type="VEuPathDB" id="FungiDB:CC77DRAFT_137457"/>
<protein>
    <recommendedName>
        <fullName evidence="1">Heterokaryon incompatibility domain-containing protein</fullName>
    </recommendedName>
</protein>
<keyword evidence="3" id="KW-1185">Reference proteome</keyword>
<evidence type="ECO:0000313" key="3">
    <source>
        <dbReference type="Proteomes" id="UP000077248"/>
    </source>
</evidence>
<organism evidence="2 3">
    <name type="scientific">Alternaria alternata</name>
    <name type="common">Alternaria rot fungus</name>
    <name type="synonym">Torula alternata</name>
    <dbReference type="NCBI Taxonomy" id="5599"/>
    <lineage>
        <taxon>Eukaryota</taxon>
        <taxon>Fungi</taxon>
        <taxon>Dikarya</taxon>
        <taxon>Ascomycota</taxon>
        <taxon>Pezizomycotina</taxon>
        <taxon>Dothideomycetes</taxon>
        <taxon>Pleosporomycetidae</taxon>
        <taxon>Pleosporales</taxon>
        <taxon>Pleosporineae</taxon>
        <taxon>Pleosporaceae</taxon>
        <taxon>Alternaria</taxon>
        <taxon>Alternaria sect. Alternaria</taxon>
        <taxon>Alternaria alternata complex</taxon>
    </lineage>
</organism>
<gene>
    <name evidence="2" type="ORF">CC77DRAFT_137457</name>
</gene>
<name>A0A177DK58_ALTAL</name>